<dbReference type="AlphaFoldDB" id="A0A3B1DF55"/>
<dbReference type="InterPro" id="IPR010985">
    <property type="entry name" value="Ribbon_hlx_hlx"/>
</dbReference>
<dbReference type="InterPro" id="IPR002145">
    <property type="entry name" value="CopG"/>
</dbReference>
<dbReference type="CDD" id="cd22233">
    <property type="entry name" value="RHH_CopAso-like"/>
    <property type="match status" value="1"/>
</dbReference>
<reference evidence="2" key="1">
    <citation type="submission" date="2018-06" db="EMBL/GenBank/DDBJ databases">
        <authorList>
            <person name="Zhirakovskaya E."/>
        </authorList>
    </citation>
    <scope>NUCLEOTIDE SEQUENCE</scope>
</reference>
<name>A0A3B1DF55_9ZZZZ</name>
<dbReference type="PANTHER" id="PTHR40688:SF2">
    <property type="entry name" value="RIBBON-HELIX-HELIX PROTEIN COPG DOMAIN-CONTAINING PROTEIN"/>
    <property type="match status" value="1"/>
</dbReference>
<dbReference type="EMBL" id="UOGF01000111">
    <property type="protein sequence ID" value="VAX33550.1"/>
    <property type="molecule type" value="Genomic_DNA"/>
</dbReference>
<dbReference type="Pfam" id="PF01402">
    <property type="entry name" value="RHH_1"/>
    <property type="match status" value="1"/>
</dbReference>
<organism evidence="2">
    <name type="scientific">hydrothermal vent metagenome</name>
    <dbReference type="NCBI Taxonomy" id="652676"/>
    <lineage>
        <taxon>unclassified sequences</taxon>
        <taxon>metagenomes</taxon>
        <taxon>ecological metagenomes</taxon>
    </lineage>
</organism>
<accession>A0A3B1DF55</accession>
<dbReference type="PANTHER" id="PTHR40688">
    <property type="match status" value="1"/>
</dbReference>
<gene>
    <name evidence="2" type="ORF">MNBD_NITROSPIRAE01-1901</name>
</gene>
<dbReference type="InterPro" id="IPR052991">
    <property type="entry name" value="Non-func_TypeII_TA_Antitoxin"/>
</dbReference>
<dbReference type="SUPFAM" id="SSF47598">
    <property type="entry name" value="Ribbon-helix-helix"/>
    <property type="match status" value="1"/>
</dbReference>
<feature type="domain" description="Ribbon-helix-helix protein CopG" evidence="1">
    <location>
        <begin position="6"/>
        <end position="39"/>
    </location>
</feature>
<dbReference type="GO" id="GO:0006355">
    <property type="term" value="P:regulation of DNA-templated transcription"/>
    <property type="evidence" value="ECO:0007669"/>
    <property type="project" value="InterPro"/>
</dbReference>
<protein>
    <recommendedName>
        <fullName evidence="1">Ribbon-helix-helix protein CopG domain-containing protein</fullName>
    </recommendedName>
</protein>
<evidence type="ECO:0000313" key="2">
    <source>
        <dbReference type="EMBL" id="VAX33550.1"/>
    </source>
</evidence>
<evidence type="ECO:0000259" key="1">
    <source>
        <dbReference type="Pfam" id="PF01402"/>
    </source>
</evidence>
<sequence length="79" mass="9272">MSTEAFSVRTDSEKVKQLDKLAKQMERSRNYIVNQAIDGLLEMHAWQIERTKEGLQAADEGRFVSDTEMERIFNKYEET</sequence>
<proteinExistence type="predicted"/>